<protein>
    <submittedName>
        <fullName evidence="1">Uncharacterized protein</fullName>
    </submittedName>
</protein>
<dbReference type="STRING" id="223786.SAMN05216234_10547"/>
<sequence>MYTVNIEKMCGCAKQDKELNLPQSFESAEEAEYTALKIANHMNKDYCKKHRFHIEKEENNFTIKLELSCKQ</sequence>
<dbReference type="EMBL" id="FOXB01000005">
    <property type="protein sequence ID" value="SFP05595.1"/>
    <property type="molecule type" value="Genomic_DNA"/>
</dbReference>
<evidence type="ECO:0000313" key="2">
    <source>
        <dbReference type="Proteomes" id="UP000199227"/>
    </source>
</evidence>
<dbReference type="Proteomes" id="UP000199227">
    <property type="component" value="Unassembled WGS sequence"/>
</dbReference>
<dbReference type="RefSeq" id="WP_092911002.1">
    <property type="nucleotide sequence ID" value="NZ_FOXB01000005.1"/>
</dbReference>
<accession>A0A1I5M7V2</accession>
<dbReference type="OrthoDB" id="5344242at2"/>
<gene>
    <name evidence="1" type="ORF">SAMN05216234_10547</name>
</gene>
<dbReference type="AlphaFoldDB" id="A0A1I5M7V2"/>
<reference evidence="1 2" key="1">
    <citation type="submission" date="2016-10" db="EMBL/GenBank/DDBJ databases">
        <authorList>
            <person name="de Groot N.N."/>
        </authorList>
    </citation>
    <scope>NUCLEOTIDE SEQUENCE [LARGE SCALE GENOMIC DNA]</scope>
    <source>
        <strain evidence="1 2">EP1-55-1</strain>
    </source>
</reference>
<name>A0A1I5M7V2_9BACT</name>
<proteinExistence type="predicted"/>
<evidence type="ECO:0000313" key="1">
    <source>
        <dbReference type="EMBL" id="SFP05595.1"/>
    </source>
</evidence>
<organism evidence="1 2">
    <name type="scientific">Hydrogenimonas thermophila</name>
    <dbReference type="NCBI Taxonomy" id="223786"/>
    <lineage>
        <taxon>Bacteria</taxon>
        <taxon>Pseudomonadati</taxon>
        <taxon>Campylobacterota</taxon>
        <taxon>Epsilonproteobacteria</taxon>
        <taxon>Campylobacterales</taxon>
        <taxon>Hydrogenimonadaceae</taxon>
        <taxon>Hydrogenimonas</taxon>
    </lineage>
</organism>
<keyword evidence="2" id="KW-1185">Reference proteome</keyword>